<sequence length="150" mass="16206">MIRIPPAALLLGIAGLVPFVWAALLVLQLFDVSNSPLPPVLKGDGHLIMIRYGGIILTFMAGVLFGFAAQANGMQAFAAYALSVSPALWWFFMPGTGVTSALTNLTTGFLGLLLLDYAFYRWGLAPPWWMTLRTQLTVVVVACLCIGIFL</sequence>
<comment type="caution">
    <text evidence="2">The sequence shown here is derived from an EMBL/GenBank/DDBJ whole genome shotgun (WGS) entry which is preliminary data.</text>
</comment>
<dbReference type="AlphaFoldDB" id="A0A6P0CA12"/>
<reference evidence="2 3" key="1">
    <citation type="submission" date="2020-01" db="EMBL/GenBank/DDBJ databases">
        <title>Sulfitobacter sediminilitoris sp. nov., isolated from a tidal flat.</title>
        <authorList>
            <person name="Park S."/>
            <person name="Yoon J.-H."/>
        </authorList>
    </citation>
    <scope>NUCLEOTIDE SEQUENCE [LARGE SCALE GENOMIC DNA]</scope>
    <source>
        <strain evidence="2 3">JBTF-M27</strain>
    </source>
</reference>
<keyword evidence="1" id="KW-0472">Membrane</keyword>
<dbReference type="EMBL" id="JAABNT010000006">
    <property type="protein sequence ID" value="NEK23051.1"/>
    <property type="molecule type" value="Genomic_DNA"/>
</dbReference>
<name>A0A6P0CA12_9RHOB</name>
<dbReference type="Proteomes" id="UP000468591">
    <property type="component" value="Unassembled WGS sequence"/>
</dbReference>
<accession>A0A6P0CA12</accession>
<dbReference type="InterPro" id="IPR021836">
    <property type="entry name" value="DUF3429"/>
</dbReference>
<evidence type="ECO:0000256" key="1">
    <source>
        <dbReference type="SAM" id="Phobius"/>
    </source>
</evidence>
<keyword evidence="1" id="KW-0812">Transmembrane</keyword>
<gene>
    <name evidence="2" type="ORF">GV827_11625</name>
</gene>
<feature type="transmembrane region" description="Helical" evidence="1">
    <location>
        <begin position="132"/>
        <end position="149"/>
    </location>
</feature>
<evidence type="ECO:0000313" key="3">
    <source>
        <dbReference type="Proteomes" id="UP000468591"/>
    </source>
</evidence>
<evidence type="ECO:0000313" key="2">
    <source>
        <dbReference type="EMBL" id="NEK23051.1"/>
    </source>
</evidence>
<dbReference type="RefSeq" id="WP_164353972.1">
    <property type="nucleotide sequence ID" value="NZ_JAABNT010000006.1"/>
</dbReference>
<keyword evidence="3" id="KW-1185">Reference proteome</keyword>
<dbReference type="PANTHER" id="PTHR15887">
    <property type="entry name" value="TRANSMEMBRANE PROTEIN 69"/>
    <property type="match status" value="1"/>
</dbReference>
<feature type="transmembrane region" description="Helical" evidence="1">
    <location>
        <begin position="7"/>
        <end position="30"/>
    </location>
</feature>
<feature type="transmembrane region" description="Helical" evidence="1">
    <location>
        <begin position="98"/>
        <end position="120"/>
    </location>
</feature>
<dbReference type="PANTHER" id="PTHR15887:SF1">
    <property type="entry name" value="TRANSMEMBRANE PROTEIN 69"/>
    <property type="match status" value="1"/>
</dbReference>
<dbReference type="Pfam" id="PF11911">
    <property type="entry name" value="DUF3429"/>
    <property type="match status" value="1"/>
</dbReference>
<organism evidence="2 3">
    <name type="scientific">Sulfitobacter sediminilitoris</name>
    <dbReference type="NCBI Taxonomy" id="2698830"/>
    <lineage>
        <taxon>Bacteria</taxon>
        <taxon>Pseudomonadati</taxon>
        <taxon>Pseudomonadota</taxon>
        <taxon>Alphaproteobacteria</taxon>
        <taxon>Rhodobacterales</taxon>
        <taxon>Roseobacteraceae</taxon>
        <taxon>Sulfitobacter</taxon>
    </lineage>
</organism>
<keyword evidence="1" id="KW-1133">Transmembrane helix</keyword>
<proteinExistence type="predicted"/>
<protein>
    <submittedName>
        <fullName evidence="2">DUF3429 family protein</fullName>
    </submittedName>
</protein>
<feature type="transmembrane region" description="Helical" evidence="1">
    <location>
        <begin position="50"/>
        <end position="69"/>
    </location>
</feature>